<organism evidence="1 2">
    <name type="scientific">Chaetomium tenue</name>
    <dbReference type="NCBI Taxonomy" id="1854479"/>
    <lineage>
        <taxon>Eukaryota</taxon>
        <taxon>Fungi</taxon>
        <taxon>Dikarya</taxon>
        <taxon>Ascomycota</taxon>
        <taxon>Pezizomycotina</taxon>
        <taxon>Sordariomycetes</taxon>
        <taxon>Sordariomycetidae</taxon>
        <taxon>Sordariales</taxon>
        <taxon>Chaetomiaceae</taxon>
        <taxon>Chaetomium</taxon>
    </lineage>
</organism>
<evidence type="ECO:0000313" key="2">
    <source>
        <dbReference type="Proteomes" id="UP000724584"/>
    </source>
</evidence>
<accession>A0ACB7P922</accession>
<name>A0ACB7P922_9PEZI</name>
<gene>
    <name evidence="1" type="ORF">F5144DRAFT_534042</name>
</gene>
<sequence>MENYPLFLHCVFCGWFIGEKHGSVSWKNEFRGCNRHIEEDVHVTGVGLYSDPVSGRFIAPQNVDARWCDPGYANLDEDQFGVFAWGEWLEFNGKRGFVFHDACWSLVKQAYHPTPVPCERLFEVLDSLTMTDSICPTLDWGHDYGGLQGFLEGKIYDWETQVAYMNYETEYNGIEHVLQEPAYYNVNPLANSEVEAILTETPQAPPSRDPLLPTESSSPGRDPFASLPVELRSAIATYLSTPDALNTRRASPSFWFIFDSQQFWASRFKGTVSERSWLFEAVSGSTARGVVGHRDWRGLYKRTADARLAEGTRNRKRIWDLIIQHMVDVLALSWNELPDEVPLPWHIPPLPEDGSPKQSGIKVAGCLPLHTRYDGLCTGSKVQRVAIPTNDISRIGVSTVGFGGNGYICGLSLTATNGEVIRLGYNVAGNEHSLQLDGAALTGFNLAVGMGGIQALQCVSTSNARKHLSAWIGFTDGIPMTERLGRVTTSGETMVLKLEFGGFRMVSLAAFRDPKHPIPKGLRVDDDVRNLRNSAIWFPHPPPSSLNLNEGFMIAPDMYMSGYRPLFWTWFGGPGGSFLTSLVKITFTHLQRIDFIFNNPQVPTGCRSFGQDNRVGKSKHGVQTILIDGPGGENIHTIELYHVDIKCSWARSPGFREGSLVWLKIHTNRGRMWEVGTEPYPHRTDKMKRVFSAAPGDAITGFYGYQVFTLPLHSPPNCANQRLTCGWYLIQLDNGIISIGIITEPILPS</sequence>
<comment type="caution">
    <text evidence="1">The sequence shown here is derived from an EMBL/GenBank/DDBJ whole genome shotgun (WGS) entry which is preliminary data.</text>
</comment>
<protein>
    <submittedName>
        <fullName evidence="1">Uncharacterized protein</fullName>
    </submittedName>
</protein>
<dbReference type="Proteomes" id="UP000724584">
    <property type="component" value="Unassembled WGS sequence"/>
</dbReference>
<dbReference type="EMBL" id="JAGIZQ010000004">
    <property type="protein sequence ID" value="KAH6632487.1"/>
    <property type="molecule type" value="Genomic_DNA"/>
</dbReference>
<keyword evidence="2" id="KW-1185">Reference proteome</keyword>
<reference evidence="1 2" key="1">
    <citation type="journal article" date="2021" name="Nat. Commun.">
        <title>Genetic determinants of endophytism in the Arabidopsis root mycobiome.</title>
        <authorList>
            <person name="Mesny F."/>
            <person name="Miyauchi S."/>
            <person name="Thiergart T."/>
            <person name="Pickel B."/>
            <person name="Atanasova L."/>
            <person name="Karlsson M."/>
            <person name="Huettel B."/>
            <person name="Barry K.W."/>
            <person name="Haridas S."/>
            <person name="Chen C."/>
            <person name="Bauer D."/>
            <person name="Andreopoulos W."/>
            <person name="Pangilinan J."/>
            <person name="LaButti K."/>
            <person name="Riley R."/>
            <person name="Lipzen A."/>
            <person name="Clum A."/>
            <person name="Drula E."/>
            <person name="Henrissat B."/>
            <person name="Kohler A."/>
            <person name="Grigoriev I.V."/>
            <person name="Martin F.M."/>
            <person name="Hacquard S."/>
        </authorList>
    </citation>
    <scope>NUCLEOTIDE SEQUENCE [LARGE SCALE GENOMIC DNA]</scope>
    <source>
        <strain evidence="1 2">MPI-SDFR-AT-0079</strain>
    </source>
</reference>
<evidence type="ECO:0000313" key="1">
    <source>
        <dbReference type="EMBL" id="KAH6632487.1"/>
    </source>
</evidence>
<proteinExistence type="predicted"/>